<feature type="transmembrane region" description="Helical" evidence="1">
    <location>
        <begin position="336"/>
        <end position="354"/>
    </location>
</feature>
<dbReference type="PANTHER" id="PTHR30590">
    <property type="entry name" value="INNER MEMBRANE PROTEIN"/>
    <property type="match status" value="1"/>
</dbReference>
<feature type="transmembrane region" description="Helical" evidence="1">
    <location>
        <begin position="260"/>
        <end position="281"/>
    </location>
</feature>
<sequence>MAMPAAEAQPLPATGGLAPVAPKDRIFQLDMLRGWAILGILAVNAMAFAWPIAVETATTDPFNHTGADAWGAWVTEVFFQDKFRTLFTMLFGVSIFLVGGERSDEGRGKLLRTRLIWLGVFGLIHGAAFWYGDFLLHYAYCGAIMLLMRSWSAGRLLWIGGSISLLWALVATAGPLAMGALGPEFQEQMQANSPQVTMETINAAVAAYKTSFAAPWIENLKAWLMLAMLSLFLIPVTIPLMMLGLGLYKSGFFVGRSPTVVYLLVLVLAGAVLATDAWASLPGRDAAGLPIAGLDDAAGGMAPLITLGYASMLILLTRFGARIVTGVLVPVGRMAFTNYLTQTLIMASLFYLPWGPQWMGDYHPAALWSVVAAVWVAQLIWSPLWLSVFSNGPLEWVWRSLTYGRLVPIRK</sequence>
<evidence type="ECO:0000313" key="3">
    <source>
        <dbReference type="EMBL" id="OYX35414.1"/>
    </source>
</evidence>
<feature type="transmembrane region" description="Helical" evidence="1">
    <location>
        <begin position="137"/>
        <end position="158"/>
    </location>
</feature>
<feature type="transmembrane region" description="Helical" evidence="1">
    <location>
        <begin position="83"/>
        <end position="99"/>
    </location>
</feature>
<proteinExistence type="predicted"/>
<name>A0A258FTX3_9CAUL</name>
<feature type="domain" description="DUF418" evidence="2">
    <location>
        <begin position="248"/>
        <end position="404"/>
    </location>
</feature>
<feature type="transmembrane region" description="Helical" evidence="1">
    <location>
        <begin position="165"/>
        <end position="182"/>
    </location>
</feature>
<evidence type="ECO:0000259" key="2">
    <source>
        <dbReference type="Pfam" id="PF04235"/>
    </source>
</evidence>
<keyword evidence="1" id="KW-1133">Transmembrane helix</keyword>
<accession>A0A258FTX3</accession>
<dbReference type="AlphaFoldDB" id="A0A258FTX3"/>
<reference evidence="3 4" key="1">
    <citation type="submission" date="2017-03" db="EMBL/GenBank/DDBJ databases">
        <title>Lifting the veil on microbial sulfur biogeochemistry in mining wastewaters.</title>
        <authorList>
            <person name="Kantor R.S."/>
            <person name="Colenbrander Nelson T."/>
            <person name="Marshall S."/>
            <person name="Bennett D."/>
            <person name="Apte S."/>
            <person name="Camacho D."/>
            <person name="Thomas B.C."/>
            <person name="Warren L.A."/>
            <person name="Banfield J.F."/>
        </authorList>
    </citation>
    <scope>NUCLEOTIDE SEQUENCE [LARGE SCALE GENOMIC DNA]</scope>
    <source>
        <strain evidence="3">32-69-9</strain>
    </source>
</reference>
<dbReference type="Proteomes" id="UP000215595">
    <property type="component" value="Unassembled WGS sequence"/>
</dbReference>
<dbReference type="InterPro" id="IPR007349">
    <property type="entry name" value="DUF418"/>
</dbReference>
<feature type="transmembrane region" description="Helical" evidence="1">
    <location>
        <begin position="111"/>
        <end position="131"/>
    </location>
</feature>
<dbReference type="EMBL" id="NCEB01000004">
    <property type="protein sequence ID" value="OYX35414.1"/>
    <property type="molecule type" value="Genomic_DNA"/>
</dbReference>
<dbReference type="Pfam" id="PF04235">
    <property type="entry name" value="DUF418"/>
    <property type="match status" value="1"/>
</dbReference>
<dbReference type="InterPro" id="IPR052529">
    <property type="entry name" value="Bact_Transport_Assoc"/>
</dbReference>
<keyword evidence="1" id="KW-0472">Membrane</keyword>
<feature type="transmembrane region" description="Helical" evidence="1">
    <location>
        <begin position="222"/>
        <end position="248"/>
    </location>
</feature>
<comment type="caution">
    <text evidence="3">The sequence shown here is derived from an EMBL/GenBank/DDBJ whole genome shotgun (WGS) entry which is preliminary data.</text>
</comment>
<protein>
    <recommendedName>
        <fullName evidence="2">DUF418 domain-containing protein</fullName>
    </recommendedName>
</protein>
<evidence type="ECO:0000313" key="4">
    <source>
        <dbReference type="Proteomes" id="UP000215595"/>
    </source>
</evidence>
<feature type="transmembrane region" description="Helical" evidence="1">
    <location>
        <begin position="301"/>
        <end position="324"/>
    </location>
</feature>
<keyword evidence="1" id="KW-0812">Transmembrane</keyword>
<dbReference type="PANTHER" id="PTHR30590:SF2">
    <property type="entry name" value="INNER MEMBRANE PROTEIN"/>
    <property type="match status" value="1"/>
</dbReference>
<feature type="transmembrane region" description="Helical" evidence="1">
    <location>
        <begin position="32"/>
        <end position="53"/>
    </location>
</feature>
<feature type="transmembrane region" description="Helical" evidence="1">
    <location>
        <begin position="366"/>
        <end position="389"/>
    </location>
</feature>
<gene>
    <name evidence="3" type="ORF">B7Z01_02945</name>
</gene>
<organism evidence="3 4">
    <name type="scientific">Brevundimonas subvibrioides</name>
    <dbReference type="NCBI Taxonomy" id="74313"/>
    <lineage>
        <taxon>Bacteria</taxon>
        <taxon>Pseudomonadati</taxon>
        <taxon>Pseudomonadota</taxon>
        <taxon>Alphaproteobacteria</taxon>
        <taxon>Caulobacterales</taxon>
        <taxon>Caulobacteraceae</taxon>
        <taxon>Brevundimonas</taxon>
    </lineage>
</organism>
<evidence type="ECO:0000256" key="1">
    <source>
        <dbReference type="SAM" id="Phobius"/>
    </source>
</evidence>